<accession>A0A8S1Y5N1</accession>
<gene>
    <name evidence="2" type="ORF">POCTA_138.1.T1440136</name>
</gene>
<dbReference type="EMBL" id="CAJJDP010000145">
    <property type="protein sequence ID" value="CAD8208583.1"/>
    <property type="molecule type" value="Genomic_DNA"/>
</dbReference>
<evidence type="ECO:0000313" key="2">
    <source>
        <dbReference type="EMBL" id="CAD8208583.1"/>
    </source>
</evidence>
<evidence type="ECO:0000313" key="3">
    <source>
        <dbReference type="Proteomes" id="UP000683925"/>
    </source>
</evidence>
<reference evidence="2" key="1">
    <citation type="submission" date="2021-01" db="EMBL/GenBank/DDBJ databases">
        <authorList>
            <consortium name="Genoscope - CEA"/>
            <person name="William W."/>
        </authorList>
    </citation>
    <scope>NUCLEOTIDE SEQUENCE</scope>
</reference>
<organism evidence="2 3">
    <name type="scientific">Paramecium octaurelia</name>
    <dbReference type="NCBI Taxonomy" id="43137"/>
    <lineage>
        <taxon>Eukaryota</taxon>
        <taxon>Sar</taxon>
        <taxon>Alveolata</taxon>
        <taxon>Ciliophora</taxon>
        <taxon>Intramacronucleata</taxon>
        <taxon>Oligohymenophorea</taxon>
        <taxon>Peniculida</taxon>
        <taxon>Parameciidae</taxon>
        <taxon>Paramecium</taxon>
    </lineage>
</organism>
<name>A0A8S1Y5N1_PAROT</name>
<dbReference type="AlphaFoldDB" id="A0A8S1Y5N1"/>
<dbReference type="Proteomes" id="UP000683925">
    <property type="component" value="Unassembled WGS sequence"/>
</dbReference>
<protein>
    <submittedName>
        <fullName evidence="2">Uncharacterized protein</fullName>
    </submittedName>
</protein>
<sequence length="138" mass="16333">MRFLAVGIAPNFYFILFLAVFIAHRIYIQALLFLDHNTCYEILSNIQNKIPHHHTIHAFNIAHIKYLFPIHLYLETYSLTQDNECMSIFQVSVSIQVSKLCHKILPYKTDDIHLRIFHIQLTFILLSKICIQHTLYSF</sequence>
<feature type="transmembrane region" description="Helical" evidence="1">
    <location>
        <begin position="12"/>
        <end position="34"/>
    </location>
</feature>
<evidence type="ECO:0000256" key="1">
    <source>
        <dbReference type="SAM" id="Phobius"/>
    </source>
</evidence>
<keyword evidence="1" id="KW-0472">Membrane</keyword>
<proteinExistence type="predicted"/>
<keyword evidence="1" id="KW-1133">Transmembrane helix</keyword>
<comment type="caution">
    <text evidence="2">The sequence shown here is derived from an EMBL/GenBank/DDBJ whole genome shotgun (WGS) entry which is preliminary data.</text>
</comment>
<keyword evidence="3" id="KW-1185">Reference proteome</keyword>
<keyword evidence="1" id="KW-0812">Transmembrane</keyword>